<evidence type="ECO:0000313" key="4">
    <source>
        <dbReference type="Proteomes" id="UP000053372"/>
    </source>
</evidence>
<feature type="domain" description="Protein kinase" evidence="2">
    <location>
        <begin position="12"/>
        <end position="268"/>
    </location>
</feature>
<feature type="binding site" evidence="1">
    <location>
        <position position="43"/>
    </location>
    <ligand>
        <name>ATP</name>
        <dbReference type="ChEBI" id="CHEBI:30616"/>
    </ligand>
</feature>
<dbReference type="CDD" id="cd14014">
    <property type="entry name" value="STKc_PknB_like"/>
    <property type="match status" value="1"/>
</dbReference>
<dbReference type="AlphaFoldDB" id="A0A0V7ZYX6"/>
<dbReference type="Pfam" id="PF03781">
    <property type="entry name" value="FGE-sulfatase"/>
    <property type="match status" value="1"/>
</dbReference>
<dbReference type="GO" id="GO:0004672">
    <property type="term" value="F:protein kinase activity"/>
    <property type="evidence" value="ECO:0007669"/>
    <property type="project" value="InterPro"/>
</dbReference>
<keyword evidence="1" id="KW-0067">ATP-binding</keyword>
<dbReference type="Proteomes" id="UP000053372">
    <property type="component" value="Unassembled WGS sequence"/>
</dbReference>
<keyword evidence="1" id="KW-0547">Nucleotide-binding</keyword>
<name>A0A0V7ZYX6_9CYAN</name>
<dbReference type="SMART" id="SM00220">
    <property type="entry name" value="S_TKc"/>
    <property type="match status" value="1"/>
</dbReference>
<protein>
    <submittedName>
        <fullName evidence="3">Protein kinase</fullName>
    </submittedName>
</protein>
<dbReference type="InterPro" id="IPR000719">
    <property type="entry name" value="Prot_kinase_dom"/>
</dbReference>
<reference evidence="3 4" key="1">
    <citation type="journal article" date="2015" name="Genome Announc.">
        <title>Draft Genome of the Euendolithic (true boring) Cyanobacterium Mastigocoleus testarum strain BC008.</title>
        <authorList>
            <person name="Guida B.S."/>
            <person name="Garcia-Pichel F."/>
        </authorList>
    </citation>
    <scope>NUCLEOTIDE SEQUENCE [LARGE SCALE GENOMIC DNA]</scope>
    <source>
        <strain evidence="3 4">BC008</strain>
    </source>
</reference>
<keyword evidence="4" id="KW-1185">Reference proteome</keyword>
<dbReference type="Gene3D" id="1.10.510.10">
    <property type="entry name" value="Transferase(Phosphotransferase) domain 1"/>
    <property type="match status" value="1"/>
</dbReference>
<keyword evidence="3" id="KW-0418">Kinase</keyword>
<dbReference type="InterPro" id="IPR016187">
    <property type="entry name" value="CTDL_fold"/>
</dbReference>
<dbReference type="Pfam" id="PF00069">
    <property type="entry name" value="Pkinase"/>
    <property type="match status" value="1"/>
</dbReference>
<evidence type="ECO:0000256" key="1">
    <source>
        <dbReference type="PROSITE-ProRule" id="PRU10141"/>
    </source>
</evidence>
<accession>A0A0V7ZYX6</accession>
<dbReference type="SUPFAM" id="SSF56112">
    <property type="entry name" value="Protein kinase-like (PK-like)"/>
    <property type="match status" value="1"/>
</dbReference>
<dbReference type="GO" id="GO:0120147">
    <property type="term" value="F:formylglycine-generating oxidase activity"/>
    <property type="evidence" value="ECO:0007669"/>
    <property type="project" value="TreeGrafter"/>
</dbReference>
<dbReference type="EMBL" id="LMTZ01000024">
    <property type="protein sequence ID" value="KST69478.1"/>
    <property type="molecule type" value="Genomic_DNA"/>
</dbReference>
<dbReference type="InterPro" id="IPR042095">
    <property type="entry name" value="SUMF_sf"/>
</dbReference>
<dbReference type="GO" id="GO:0005524">
    <property type="term" value="F:ATP binding"/>
    <property type="evidence" value="ECO:0007669"/>
    <property type="project" value="UniProtKB-UniRule"/>
</dbReference>
<proteinExistence type="predicted"/>
<dbReference type="InterPro" id="IPR011009">
    <property type="entry name" value="Kinase-like_dom_sf"/>
</dbReference>
<evidence type="ECO:0000313" key="3">
    <source>
        <dbReference type="EMBL" id="KST69478.1"/>
    </source>
</evidence>
<dbReference type="InterPro" id="IPR005532">
    <property type="entry name" value="SUMF_dom"/>
</dbReference>
<dbReference type="SUPFAM" id="SSF56436">
    <property type="entry name" value="C-type lectin-like"/>
    <property type="match status" value="1"/>
</dbReference>
<sequence>MWGIVTILAGRYEITRQLGGGGFAITLLARDIMQPSKPLCVVKQLRPHQTQSRIIELFHQEASILEKLGQHPQIPRLLAHFQEGDDFYIVQEFIQGQDLTNEIYPGKILSEDYVHDLLQDILEVLSFVHEQGVIHRDIKPQNLMRRREDGKIFLIDFGAVKELGTLVVNTQGEVASSIAIGTPGYMPTEQGLGKPCFASDIYAVGIIAIAALTGIQASELEENPQTGELIWLDRAEVSPHLAKTISKMVRRHFSLRYSSASDALQALTNGARWTRSTLTTLQIASKPKETFKLEADKLSAFTTVFYTGKDWKRRKFIQTIGLVGGGFISAILGQQIFSQKTLQDILNKGFTENNSSNGSDSEITEISEKPMIGNTLQSPPSNAANTLKSFEFEIVTVNKKGKIIERQPGSAKYFTEELGNSIALDMVEIPAGKFIMGSSPSEGQRDSDESPQREVNLKPFFMGKFTVTQAQYQAVTGKNRSVFKQQRAPVESVNWNDAIEFCQKLTEKTGREYRLPTEAEWEYACRAKTTTPFYFGETITSNLANYNGNSTYGSGAKGQYRKRTTEVGTFPPNAFGLYDMHGNVWEWCQDTLHKNYNNAPNDGSAWIRNGNNRFRVLRGGSWNSASSDCRCANRHWFFFTSYFNYFGFRVVCDVAP</sequence>
<dbReference type="PANTHER" id="PTHR23150">
    <property type="entry name" value="SULFATASE MODIFYING FACTOR 1, 2"/>
    <property type="match status" value="1"/>
</dbReference>
<dbReference type="PANTHER" id="PTHR23150:SF19">
    <property type="entry name" value="FORMYLGLYCINE-GENERATING ENZYME"/>
    <property type="match status" value="1"/>
</dbReference>
<dbReference type="Gene3D" id="3.90.1580.10">
    <property type="entry name" value="paralog of FGE (formylglycine-generating enzyme)"/>
    <property type="match status" value="1"/>
</dbReference>
<dbReference type="InterPro" id="IPR017441">
    <property type="entry name" value="Protein_kinase_ATP_BS"/>
</dbReference>
<gene>
    <name evidence="3" type="ORF">BC008_35205</name>
</gene>
<dbReference type="PROSITE" id="PS50011">
    <property type="entry name" value="PROTEIN_KINASE_DOM"/>
    <property type="match status" value="1"/>
</dbReference>
<keyword evidence="3" id="KW-0808">Transferase</keyword>
<comment type="caution">
    <text evidence="3">The sequence shown here is derived from an EMBL/GenBank/DDBJ whole genome shotgun (WGS) entry which is preliminary data.</text>
</comment>
<dbReference type="PROSITE" id="PS00107">
    <property type="entry name" value="PROTEIN_KINASE_ATP"/>
    <property type="match status" value="1"/>
</dbReference>
<dbReference type="InterPro" id="IPR051043">
    <property type="entry name" value="Sulfatase_Mod_Factor_Kinase"/>
</dbReference>
<organism evidence="3 4">
    <name type="scientific">Mastigocoleus testarum BC008</name>
    <dbReference type="NCBI Taxonomy" id="371196"/>
    <lineage>
        <taxon>Bacteria</taxon>
        <taxon>Bacillati</taxon>
        <taxon>Cyanobacteriota</taxon>
        <taxon>Cyanophyceae</taxon>
        <taxon>Nostocales</taxon>
        <taxon>Hapalosiphonaceae</taxon>
        <taxon>Mastigocoleus</taxon>
    </lineage>
</organism>
<evidence type="ECO:0000259" key="2">
    <source>
        <dbReference type="PROSITE" id="PS50011"/>
    </source>
</evidence>